<keyword evidence="4 6" id="KW-0648">Protein biosynthesis</keyword>
<dbReference type="GO" id="GO:0004812">
    <property type="term" value="F:aminoacyl-tRNA ligase activity"/>
    <property type="evidence" value="ECO:0007669"/>
    <property type="project" value="UniProtKB-KW"/>
</dbReference>
<keyword evidence="3 6" id="KW-0067">ATP-binding</keyword>
<dbReference type="InterPro" id="IPR002305">
    <property type="entry name" value="aa-tRNA-synth_Ic"/>
</dbReference>
<comment type="caution">
    <text evidence="7">The sequence shown here is derived from an EMBL/GenBank/DDBJ whole genome shotgun (WGS) entry which is preliminary data.</text>
</comment>
<dbReference type="SUPFAM" id="SSF52374">
    <property type="entry name" value="Nucleotidylyl transferase"/>
    <property type="match status" value="1"/>
</dbReference>
<reference evidence="7 8" key="1">
    <citation type="submission" date="2019-10" db="EMBL/GenBank/DDBJ databases">
        <title>Unraveling microbial dark matter from salterns through culturing: the case of the genus Halosegnis.</title>
        <authorList>
            <person name="Duran-Viseras A."/>
            <person name="Andrei A.-S."/>
            <person name="Vera-Gargallo B."/>
            <person name="Ghai R."/>
            <person name="Sanchez-Porro C."/>
            <person name="Ventosa A."/>
        </authorList>
    </citation>
    <scope>NUCLEOTIDE SEQUENCE [LARGE SCALE GENOMIC DNA]</scope>
    <source>
        <strain evidence="7 8">F18-79</strain>
    </source>
</reference>
<gene>
    <name evidence="7" type="ORF">DM867_04870</name>
</gene>
<dbReference type="AlphaFoldDB" id="A0A5N5UFJ9"/>
<organism evidence="7 8">
    <name type="scientific">Halosegnis rubeus</name>
    <dbReference type="NCBI Taxonomy" id="2212850"/>
    <lineage>
        <taxon>Archaea</taxon>
        <taxon>Methanobacteriati</taxon>
        <taxon>Methanobacteriota</taxon>
        <taxon>Stenosarchaea group</taxon>
        <taxon>Halobacteria</taxon>
        <taxon>Halobacteriales</taxon>
        <taxon>Natronomonadaceae</taxon>
        <taxon>Halosegnis</taxon>
    </lineage>
</organism>
<dbReference type="GO" id="GO:0006418">
    <property type="term" value="P:tRNA aminoacylation for protein translation"/>
    <property type="evidence" value="ECO:0007669"/>
    <property type="project" value="InterPro"/>
</dbReference>
<keyword evidence="2 6" id="KW-0547">Nucleotide-binding</keyword>
<dbReference type="Proteomes" id="UP000326865">
    <property type="component" value="Unassembled WGS sequence"/>
</dbReference>
<evidence type="ECO:0000256" key="1">
    <source>
        <dbReference type="ARBA" id="ARBA00022598"/>
    </source>
</evidence>
<name>A0A5N5UFJ9_9EURY</name>
<dbReference type="GO" id="GO:0005524">
    <property type="term" value="F:ATP binding"/>
    <property type="evidence" value="ECO:0007669"/>
    <property type="project" value="UniProtKB-KW"/>
</dbReference>
<evidence type="ECO:0000256" key="5">
    <source>
        <dbReference type="ARBA" id="ARBA00023146"/>
    </source>
</evidence>
<dbReference type="InterPro" id="IPR014729">
    <property type="entry name" value="Rossmann-like_a/b/a_fold"/>
</dbReference>
<evidence type="ECO:0000256" key="4">
    <source>
        <dbReference type="ARBA" id="ARBA00022917"/>
    </source>
</evidence>
<keyword evidence="1 6" id="KW-0436">Ligase</keyword>
<protein>
    <recommendedName>
        <fullName evidence="9">Tryptophan--tRNA ligase</fullName>
    </recommendedName>
</protein>
<evidence type="ECO:0000256" key="2">
    <source>
        <dbReference type="ARBA" id="ARBA00022741"/>
    </source>
</evidence>
<evidence type="ECO:0000256" key="6">
    <source>
        <dbReference type="RuleBase" id="RU363036"/>
    </source>
</evidence>
<accession>A0A5N5UFJ9</accession>
<keyword evidence="5 6" id="KW-0030">Aminoacyl-tRNA synthetase</keyword>
<dbReference type="Gene3D" id="3.40.50.620">
    <property type="entry name" value="HUPs"/>
    <property type="match status" value="1"/>
</dbReference>
<evidence type="ECO:0008006" key="9">
    <source>
        <dbReference type="Google" id="ProtNLM"/>
    </source>
</evidence>
<dbReference type="EMBL" id="QKKZ01000001">
    <property type="protein sequence ID" value="KAB7516451.1"/>
    <property type="molecule type" value="Genomic_DNA"/>
</dbReference>
<evidence type="ECO:0000313" key="8">
    <source>
        <dbReference type="Proteomes" id="UP000326865"/>
    </source>
</evidence>
<evidence type="ECO:0000256" key="3">
    <source>
        <dbReference type="ARBA" id="ARBA00022840"/>
    </source>
</evidence>
<evidence type="ECO:0000313" key="7">
    <source>
        <dbReference type="EMBL" id="KAB7516451.1"/>
    </source>
</evidence>
<comment type="similarity">
    <text evidence="6">Belongs to the class-I aminoacyl-tRNA synthetase family.</text>
</comment>
<keyword evidence="8" id="KW-1185">Reference proteome</keyword>
<sequence length="370" mass="40613">MGVARRYQSRARVWYATARLTVTYISLGGTADMARLADHYEQLRSEDGCRRVTFGAGDRPASWLARKFVAADGVTGGLADEGTLVTTGVGMTGPPHLGTLGQLLTVAQLQQVGVDTQFVLADLEPYHGGHSLDEVRRLAERFRAFAHDCGIDSESGRLRTQEEARDVMHTAQLLAPDYDGSHWKELEPTAWERRVKQAYEHSAKEPSNATSDAAVTHSAVLHLADFVHPLRDGYDRVVLALGADERGLLPAARSLLADAPVTGTIAGLHARMITGLGDTPRMGRSLPRSAIHLGMDESRIRTRLTEPETDVDEPSESLVFQSMCLASTHDGDQLAELEQACRENTKLWERARARYADFVCDRARAWQATA</sequence>
<dbReference type="Pfam" id="PF00579">
    <property type="entry name" value="tRNA-synt_1b"/>
    <property type="match status" value="1"/>
</dbReference>
<proteinExistence type="inferred from homology"/>